<protein>
    <submittedName>
        <fullName evidence="11">RIC3 acetylcholine receptor chaperone</fullName>
    </submittedName>
</protein>
<feature type="transmembrane region" description="Helical" evidence="9">
    <location>
        <begin position="6"/>
        <end position="23"/>
    </location>
</feature>
<evidence type="ECO:0000256" key="5">
    <source>
        <dbReference type="ARBA" id="ARBA00022989"/>
    </source>
</evidence>
<dbReference type="GO" id="GO:2000010">
    <property type="term" value="P:positive regulation of protein localization to cell surface"/>
    <property type="evidence" value="ECO:0007669"/>
    <property type="project" value="Ensembl"/>
</dbReference>
<dbReference type="GO" id="GO:0007271">
    <property type="term" value="P:synaptic transmission, cholinergic"/>
    <property type="evidence" value="ECO:0000318"/>
    <property type="project" value="GO_Central"/>
</dbReference>
<dbReference type="PANTHER" id="PTHR21723:SF3">
    <property type="entry name" value="PROTEIN RIC-3"/>
    <property type="match status" value="1"/>
</dbReference>
<dbReference type="Bgee" id="ENSMODG00000007371">
    <property type="expression patterns" value="Expressed in testis and 18 other cell types or tissues"/>
</dbReference>
<feature type="compositionally biased region" description="Basic and acidic residues" evidence="8">
    <location>
        <begin position="338"/>
        <end position="348"/>
    </location>
</feature>
<dbReference type="STRING" id="13616.ENSMODP00000009141"/>
<keyword evidence="12" id="KW-1185">Reference proteome</keyword>
<comment type="subcellular location">
    <subcellularLocation>
        <location evidence="1">Endoplasmic reticulum membrane</location>
    </subcellularLocation>
</comment>
<sequence length="488" mass="53936">MAFSTFQKVAVVSGIVLCVSLLLPKAFLSRGRRPEPPPAPSGKMGRFPPMMHHQMPSDGPASGTHFPRSHLAEAMAKTKGSGGSVGGGGGRGLMGQIIPIYGFGILLYILYILFKLSSKGKTTVEDRKSTTAIHGNPNRKITNYELAQLQEKLRETEEVMEKLINRVGPNYERAQNVTSEQEKRLLQQLREITRVMKEGKLLDSPSPEKEAEEAPYMEDWEGYPEETYPVYDLSDCVKRRPDTILVDYPDLNQASAEEIAERMGVLEEEDDHSCCESLPVDLDEVGKDFPAQKDKIISFGDQVRVLPPSQESECTCCHHEEDDPAIIAENMVFPLDSSREPEETHQYSKEVVFQSGNRLDEVDEPGGTPRSTKGRSLPCSPASVAAPRRRRALAPRPPHAHPPLGQTRGALSIGPTSGPSQTQRPGLRPRKRFLRKQVHLRGSACPGRAILVIPRNRGLSRGRDGKGRDDGPRRGRGEEGTTPMVSWA</sequence>
<dbReference type="GO" id="GO:0045202">
    <property type="term" value="C:synapse"/>
    <property type="evidence" value="ECO:0007669"/>
    <property type="project" value="GOC"/>
</dbReference>
<dbReference type="InterPro" id="IPR026160">
    <property type="entry name" value="Ric3"/>
</dbReference>
<proteinExistence type="inferred from homology"/>
<dbReference type="GO" id="GO:0043005">
    <property type="term" value="C:neuron projection"/>
    <property type="evidence" value="ECO:0000318"/>
    <property type="project" value="GO_Central"/>
</dbReference>
<evidence type="ECO:0000256" key="1">
    <source>
        <dbReference type="ARBA" id="ARBA00004586"/>
    </source>
</evidence>
<feature type="coiled-coil region" evidence="7">
    <location>
        <begin position="139"/>
        <end position="166"/>
    </location>
</feature>
<name>F7ACX6_MONDO</name>
<dbReference type="GeneTree" id="ENSGT00440000034107"/>
<organism evidence="11 12">
    <name type="scientific">Monodelphis domestica</name>
    <name type="common">Gray short-tailed opossum</name>
    <dbReference type="NCBI Taxonomy" id="13616"/>
    <lineage>
        <taxon>Eukaryota</taxon>
        <taxon>Metazoa</taxon>
        <taxon>Chordata</taxon>
        <taxon>Craniata</taxon>
        <taxon>Vertebrata</taxon>
        <taxon>Euteleostomi</taxon>
        <taxon>Mammalia</taxon>
        <taxon>Metatheria</taxon>
        <taxon>Didelphimorphia</taxon>
        <taxon>Didelphidae</taxon>
        <taxon>Monodelphis</taxon>
    </lineage>
</organism>
<evidence type="ECO:0000256" key="6">
    <source>
        <dbReference type="ARBA" id="ARBA00023136"/>
    </source>
</evidence>
<dbReference type="GO" id="GO:0034394">
    <property type="term" value="P:protein localization to cell surface"/>
    <property type="evidence" value="ECO:0000318"/>
    <property type="project" value="GO_Central"/>
</dbReference>
<reference evidence="11" key="3">
    <citation type="submission" date="2025-09" db="UniProtKB">
        <authorList>
            <consortium name="Ensembl"/>
        </authorList>
    </citation>
    <scope>IDENTIFICATION</scope>
</reference>
<dbReference type="OMA" id="HQMPSDG"/>
<dbReference type="PANTHER" id="PTHR21723">
    <property type="entry name" value="RESISTANCE TO INHIBITORS OF CHOLINESTERASE PROTEIN 3 RIC3"/>
    <property type="match status" value="1"/>
</dbReference>
<dbReference type="Proteomes" id="UP000002280">
    <property type="component" value="Chromosome 5"/>
</dbReference>
<feature type="region of interest" description="Disordered" evidence="8">
    <location>
        <begin position="30"/>
        <end position="67"/>
    </location>
</feature>
<evidence type="ECO:0000313" key="11">
    <source>
        <dbReference type="Ensembl" id="ENSMODP00000009141.4"/>
    </source>
</evidence>
<feature type="compositionally biased region" description="Basic and acidic residues" evidence="8">
    <location>
        <begin position="461"/>
        <end position="479"/>
    </location>
</feature>
<reference evidence="11 12" key="1">
    <citation type="journal article" date="2007" name="Nature">
        <title>Genome of the marsupial Monodelphis domestica reveals innovation in non-coding sequences.</title>
        <authorList>
            <person name="Mikkelsen T.S."/>
            <person name="Wakefield M.J."/>
            <person name="Aken B."/>
            <person name="Amemiya C.T."/>
            <person name="Chang J.L."/>
            <person name="Duke S."/>
            <person name="Garber M."/>
            <person name="Gentles A.J."/>
            <person name="Goodstadt L."/>
            <person name="Heger A."/>
            <person name="Jurka J."/>
            <person name="Kamal M."/>
            <person name="Mauceli E."/>
            <person name="Searle S.M."/>
            <person name="Sharpe T."/>
            <person name="Baker M.L."/>
            <person name="Batzer M.A."/>
            <person name="Benos P.V."/>
            <person name="Belov K."/>
            <person name="Clamp M."/>
            <person name="Cook A."/>
            <person name="Cuff J."/>
            <person name="Das R."/>
            <person name="Davidow L."/>
            <person name="Deakin J.E."/>
            <person name="Fazzari M.J."/>
            <person name="Glass J.L."/>
            <person name="Grabherr M."/>
            <person name="Greally J.M."/>
            <person name="Gu W."/>
            <person name="Hore T.A."/>
            <person name="Huttley G.A."/>
            <person name="Kleber M."/>
            <person name="Jirtle R.L."/>
            <person name="Koina E."/>
            <person name="Lee J.T."/>
            <person name="Mahony S."/>
            <person name="Marra M.A."/>
            <person name="Miller R.D."/>
            <person name="Nicholls R.D."/>
            <person name="Oda M."/>
            <person name="Papenfuss A.T."/>
            <person name="Parra Z.E."/>
            <person name="Pollock D.D."/>
            <person name="Ray D.A."/>
            <person name="Schein J.E."/>
            <person name="Speed T.P."/>
            <person name="Thompson K."/>
            <person name="VandeBerg J.L."/>
            <person name="Wade C.M."/>
            <person name="Walker J.A."/>
            <person name="Waters P.D."/>
            <person name="Webber C."/>
            <person name="Weidman J.R."/>
            <person name="Xie X."/>
            <person name="Zody M.C."/>
            <person name="Baldwin J."/>
            <person name="Abdouelleil A."/>
            <person name="Abdulkadir J."/>
            <person name="Abebe A."/>
            <person name="Abera B."/>
            <person name="Abreu J."/>
            <person name="Acer S.C."/>
            <person name="Aftuck L."/>
            <person name="Alexander A."/>
            <person name="An P."/>
            <person name="Anderson E."/>
            <person name="Anderson S."/>
            <person name="Arachi H."/>
            <person name="Azer M."/>
            <person name="Bachantsang P."/>
            <person name="Barry A."/>
            <person name="Bayul T."/>
            <person name="Berlin A."/>
            <person name="Bessette D."/>
            <person name="Bloom T."/>
            <person name="Bloom T."/>
            <person name="Boguslavskiy L."/>
            <person name="Bonnet C."/>
            <person name="Boukhgalter B."/>
            <person name="Bourzgui I."/>
            <person name="Brown A."/>
            <person name="Cahill P."/>
            <person name="Channer S."/>
            <person name="Cheshatsang Y."/>
            <person name="Chuda L."/>
            <person name="Citroen M."/>
            <person name="Collymore A."/>
            <person name="Cooke P."/>
            <person name="Costello M."/>
            <person name="D'Aco K."/>
            <person name="Daza R."/>
            <person name="De Haan G."/>
            <person name="DeGray S."/>
            <person name="DeMaso C."/>
            <person name="Dhargay N."/>
            <person name="Dooley K."/>
            <person name="Dooley E."/>
            <person name="Doricent M."/>
            <person name="Dorje P."/>
            <person name="Dorjee K."/>
            <person name="Dupes A."/>
            <person name="Elong R."/>
            <person name="Falk J."/>
            <person name="Farina A."/>
            <person name="Faro S."/>
            <person name="Ferguson D."/>
            <person name="Fisher S."/>
            <person name="Foley C.D."/>
            <person name="Franke A."/>
            <person name="Friedrich D."/>
            <person name="Gadbois L."/>
            <person name="Gearin G."/>
            <person name="Gearin C.R."/>
            <person name="Giannoukos G."/>
            <person name="Goode T."/>
            <person name="Graham J."/>
            <person name="Grandbois E."/>
            <person name="Grewal S."/>
            <person name="Gyaltsen K."/>
            <person name="Hafez N."/>
            <person name="Hagos B."/>
            <person name="Hall J."/>
            <person name="Henson C."/>
            <person name="Hollinger A."/>
            <person name="Honan T."/>
            <person name="Huard M.D."/>
            <person name="Hughes L."/>
            <person name="Hurhula B."/>
            <person name="Husby M.E."/>
            <person name="Kamat A."/>
            <person name="Kanga B."/>
            <person name="Kashin S."/>
            <person name="Khazanovich D."/>
            <person name="Kisner P."/>
            <person name="Lance K."/>
            <person name="Lara M."/>
            <person name="Lee W."/>
            <person name="Lennon N."/>
            <person name="Letendre F."/>
            <person name="LeVine R."/>
            <person name="Lipovsky A."/>
            <person name="Liu X."/>
            <person name="Liu J."/>
            <person name="Liu S."/>
            <person name="Lokyitsang T."/>
            <person name="Lokyitsang Y."/>
            <person name="Lubonja R."/>
            <person name="Lui A."/>
            <person name="MacDonald P."/>
            <person name="Magnisalis V."/>
            <person name="Maru K."/>
            <person name="Matthews C."/>
            <person name="McCusker W."/>
            <person name="McDonough S."/>
            <person name="Mehta T."/>
            <person name="Meldrim J."/>
            <person name="Meneus L."/>
            <person name="Mihai O."/>
            <person name="Mihalev A."/>
            <person name="Mihova T."/>
            <person name="Mittelman R."/>
            <person name="Mlenga V."/>
            <person name="Montmayeur A."/>
            <person name="Mulrain L."/>
            <person name="Navidi A."/>
            <person name="Naylor J."/>
            <person name="Negash T."/>
            <person name="Nguyen T."/>
            <person name="Nguyen N."/>
            <person name="Nicol R."/>
            <person name="Norbu C."/>
            <person name="Norbu N."/>
            <person name="Novod N."/>
            <person name="O'Neill B."/>
            <person name="Osman S."/>
            <person name="Markiewicz E."/>
            <person name="Oyono O.L."/>
            <person name="Patti C."/>
            <person name="Phunkhang P."/>
            <person name="Pierre F."/>
            <person name="Priest M."/>
            <person name="Raghuraman S."/>
            <person name="Rege F."/>
            <person name="Reyes R."/>
            <person name="Rise C."/>
            <person name="Rogov P."/>
            <person name="Ross K."/>
            <person name="Ryan E."/>
            <person name="Settipalli S."/>
            <person name="Shea T."/>
            <person name="Sherpa N."/>
            <person name="Shi L."/>
            <person name="Shih D."/>
            <person name="Sparrow T."/>
            <person name="Spaulding J."/>
            <person name="Stalker J."/>
            <person name="Stange-Thomann N."/>
            <person name="Stavropoulos S."/>
            <person name="Stone C."/>
            <person name="Strader C."/>
            <person name="Tesfaye S."/>
            <person name="Thomson T."/>
            <person name="Thoulutsang Y."/>
            <person name="Thoulutsang D."/>
            <person name="Topham K."/>
            <person name="Topping I."/>
            <person name="Tsamla T."/>
            <person name="Vassiliev H."/>
            <person name="Vo A."/>
            <person name="Wangchuk T."/>
            <person name="Wangdi T."/>
            <person name="Weiand M."/>
            <person name="Wilkinson J."/>
            <person name="Wilson A."/>
            <person name="Yadav S."/>
            <person name="Young G."/>
            <person name="Yu Q."/>
            <person name="Zembek L."/>
            <person name="Zhong D."/>
            <person name="Zimmer A."/>
            <person name="Zwirko Z."/>
            <person name="Jaffe D.B."/>
            <person name="Alvarez P."/>
            <person name="Brockman W."/>
            <person name="Butler J."/>
            <person name="Chin C."/>
            <person name="Gnerre S."/>
            <person name="MacCallum I."/>
            <person name="Graves J.A."/>
            <person name="Ponting C.P."/>
            <person name="Breen M."/>
            <person name="Samollow P.B."/>
            <person name="Lander E.S."/>
            <person name="Lindblad-Toh K."/>
        </authorList>
    </citation>
    <scope>NUCLEOTIDE SEQUENCE [LARGE SCALE GENOMIC DNA]</scope>
</reference>
<feature type="transmembrane region" description="Helical" evidence="9">
    <location>
        <begin position="97"/>
        <end position="114"/>
    </location>
</feature>
<feature type="domain" description="Resistance to inhibitors of cholinesterase protein 3 N-terminal" evidence="10">
    <location>
        <begin position="15"/>
        <end position="165"/>
    </location>
</feature>
<evidence type="ECO:0000256" key="2">
    <source>
        <dbReference type="ARBA" id="ARBA00008538"/>
    </source>
</evidence>
<keyword evidence="3 9" id="KW-0812">Transmembrane</keyword>
<feature type="region of interest" description="Disordered" evidence="8">
    <location>
        <begin position="455"/>
        <end position="488"/>
    </location>
</feature>
<evidence type="ECO:0000256" key="9">
    <source>
        <dbReference type="SAM" id="Phobius"/>
    </source>
</evidence>
<keyword evidence="6 9" id="KW-0472">Membrane</keyword>
<evidence type="ECO:0000256" key="3">
    <source>
        <dbReference type="ARBA" id="ARBA00022692"/>
    </source>
</evidence>
<evidence type="ECO:0000256" key="4">
    <source>
        <dbReference type="ARBA" id="ARBA00022824"/>
    </source>
</evidence>
<dbReference type="InterPro" id="IPR032763">
    <property type="entry name" value="RIC3_N"/>
</dbReference>
<dbReference type="Ensembl" id="ENSMODT00000009322.4">
    <property type="protein sequence ID" value="ENSMODP00000009141.4"/>
    <property type="gene ID" value="ENSMODG00000007371.4"/>
</dbReference>
<dbReference type="Pfam" id="PF15361">
    <property type="entry name" value="RIC3"/>
    <property type="match status" value="1"/>
</dbReference>
<comment type="similarity">
    <text evidence="2">Belongs to the ric-3 family.</text>
</comment>
<accession>F7ACX6</accession>
<evidence type="ECO:0000313" key="12">
    <source>
        <dbReference type="Proteomes" id="UP000002280"/>
    </source>
</evidence>
<keyword evidence="5 9" id="KW-1133">Transmembrane helix</keyword>
<keyword evidence="7" id="KW-0175">Coiled coil</keyword>
<dbReference type="GO" id="GO:0043025">
    <property type="term" value="C:neuronal cell body"/>
    <property type="evidence" value="ECO:0000318"/>
    <property type="project" value="GO_Central"/>
</dbReference>
<dbReference type="InParanoid" id="F7ACX6"/>
<reference evidence="11" key="2">
    <citation type="submission" date="2025-08" db="UniProtKB">
        <authorList>
            <consortium name="Ensembl"/>
        </authorList>
    </citation>
    <scope>IDENTIFICATION</scope>
</reference>
<dbReference type="FunCoup" id="F7ACX6">
    <property type="interactions" value="60"/>
</dbReference>
<dbReference type="AlphaFoldDB" id="F7ACX6"/>
<dbReference type="GO" id="GO:0005789">
    <property type="term" value="C:endoplasmic reticulum membrane"/>
    <property type="evidence" value="ECO:0007669"/>
    <property type="project" value="UniProtKB-SubCell"/>
</dbReference>
<dbReference type="HOGENOM" id="CLU_062635_1_0_1"/>
<evidence type="ECO:0000256" key="7">
    <source>
        <dbReference type="SAM" id="Coils"/>
    </source>
</evidence>
<evidence type="ECO:0000256" key="8">
    <source>
        <dbReference type="SAM" id="MobiDB-lite"/>
    </source>
</evidence>
<keyword evidence="4" id="KW-0256">Endoplasmic reticulum</keyword>
<gene>
    <name evidence="11" type="primary">RIC3</name>
</gene>
<feature type="region of interest" description="Disordered" evidence="8">
    <location>
        <begin position="338"/>
        <end position="429"/>
    </location>
</feature>
<dbReference type="eggNOG" id="ENOG502RZG3">
    <property type="taxonomic scope" value="Eukaryota"/>
</dbReference>
<evidence type="ECO:0000259" key="10">
    <source>
        <dbReference type="Pfam" id="PF15361"/>
    </source>
</evidence>
<feature type="compositionally biased region" description="Polar residues" evidence="8">
    <location>
        <begin position="414"/>
        <end position="424"/>
    </location>
</feature>